<accession>A0A1M5MNG0</accession>
<evidence type="ECO:0000256" key="1">
    <source>
        <dbReference type="ARBA" id="ARBA00022448"/>
    </source>
</evidence>
<evidence type="ECO:0000256" key="4">
    <source>
        <dbReference type="ARBA" id="ARBA00022982"/>
    </source>
</evidence>
<dbReference type="Gene3D" id="1.10.10.1100">
    <property type="entry name" value="BFD-like [2Fe-2S]-binding domain"/>
    <property type="match status" value="1"/>
</dbReference>
<dbReference type="RefSeq" id="WP_072895749.1">
    <property type="nucleotide sequence ID" value="NZ_FQWZ01000003.1"/>
</dbReference>
<evidence type="ECO:0000313" key="11">
    <source>
        <dbReference type="EMBL" id="SHG78572.1"/>
    </source>
</evidence>
<keyword evidence="12" id="KW-1185">Reference proteome</keyword>
<dbReference type="OrthoDB" id="9815350at2"/>
<dbReference type="Proteomes" id="UP000199758">
    <property type="component" value="Unassembled WGS sequence"/>
</dbReference>
<evidence type="ECO:0000256" key="5">
    <source>
        <dbReference type="ARBA" id="ARBA00023004"/>
    </source>
</evidence>
<evidence type="ECO:0000256" key="3">
    <source>
        <dbReference type="ARBA" id="ARBA00022723"/>
    </source>
</evidence>
<gene>
    <name evidence="11" type="ORF">SAMN04488068_1349</name>
</gene>
<evidence type="ECO:0000256" key="6">
    <source>
        <dbReference type="ARBA" id="ARBA00023014"/>
    </source>
</evidence>
<dbReference type="PANTHER" id="PTHR37424:SF1">
    <property type="entry name" value="BACTERIOFERRITIN-ASSOCIATED FERREDOXIN"/>
    <property type="match status" value="1"/>
</dbReference>
<dbReference type="GO" id="GO:0051537">
    <property type="term" value="F:2 iron, 2 sulfur cluster binding"/>
    <property type="evidence" value="ECO:0007669"/>
    <property type="project" value="UniProtKB-KW"/>
</dbReference>
<reference evidence="11 12" key="1">
    <citation type="submission" date="2016-11" db="EMBL/GenBank/DDBJ databases">
        <authorList>
            <person name="Jaros S."/>
            <person name="Januszkiewicz K."/>
            <person name="Wedrychowicz H."/>
        </authorList>
    </citation>
    <scope>NUCLEOTIDE SEQUENCE [LARGE SCALE GENOMIC DNA]</scope>
    <source>
        <strain evidence="11 12">CGMCC 1.7049</strain>
    </source>
</reference>
<keyword evidence="5" id="KW-0408">Iron</keyword>
<evidence type="ECO:0000256" key="9">
    <source>
        <dbReference type="ARBA" id="ARBA00046332"/>
    </source>
</evidence>
<evidence type="ECO:0000256" key="7">
    <source>
        <dbReference type="ARBA" id="ARBA00034078"/>
    </source>
</evidence>
<evidence type="ECO:0000313" key="12">
    <source>
        <dbReference type="Proteomes" id="UP000199758"/>
    </source>
</evidence>
<dbReference type="InterPro" id="IPR007419">
    <property type="entry name" value="BFD-like_2Fe2S-bd_dom"/>
</dbReference>
<organism evidence="11 12">
    <name type="scientific">Hydrocarboniphaga daqingensis</name>
    <dbReference type="NCBI Taxonomy" id="490188"/>
    <lineage>
        <taxon>Bacteria</taxon>
        <taxon>Pseudomonadati</taxon>
        <taxon>Pseudomonadota</taxon>
        <taxon>Gammaproteobacteria</taxon>
        <taxon>Nevskiales</taxon>
        <taxon>Nevskiaceae</taxon>
        <taxon>Hydrocarboniphaga</taxon>
    </lineage>
</organism>
<dbReference type="InterPro" id="IPR041854">
    <property type="entry name" value="BFD-like_2Fe2S-bd_dom_sf"/>
</dbReference>
<dbReference type="InterPro" id="IPR052371">
    <property type="entry name" value="BFD-associated_ferredoxin"/>
</dbReference>
<evidence type="ECO:0000259" key="10">
    <source>
        <dbReference type="Pfam" id="PF04324"/>
    </source>
</evidence>
<protein>
    <recommendedName>
        <fullName evidence="8">Bacterioferritin-associated ferredoxin</fullName>
    </recommendedName>
</protein>
<comment type="similarity">
    <text evidence="9">Belongs to the Bfd family.</text>
</comment>
<evidence type="ECO:0000256" key="2">
    <source>
        <dbReference type="ARBA" id="ARBA00022714"/>
    </source>
</evidence>
<keyword evidence="2" id="KW-0001">2Fe-2S</keyword>
<dbReference type="STRING" id="490188.SAMN04488068_1349"/>
<dbReference type="AlphaFoldDB" id="A0A1M5MNG0"/>
<dbReference type="EMBL" id="FQWZ01000003">
    <property type="protein sequence ID" value="SHG78572.1"/>
    <property type="molecule type" value="Genomic_DNA"/>
</dbReference>
<keyword evidence="6" id="KW-0411">Iron-sulfur</keyword>
<evidence type="ECO:0000256" key="8">
    <source>
        <dbReference type="ARBA" id="ARBA00039386"/>
    </source>
</evidence>
<name>A0A1M5MNG0_9GAMM</name>
<feature type="domain" description="BFD-like [2Fe-2S]-binding" evidence="10">
    <location>
        <begin position="2"/>
        <end position="51"/>
    </location>
</feature>
<dbReference type="PANTHER" id="PTHR37424">
    <property type="entry name" value="BACTERIOFERRITIN-ASSOCIATED FERREDOXIN"/>
    <property type="match status" value="1"/>
</dbReference>
<keyword evidence="1" id="KW-0813">Transport</keyword>
<proteinExistence type="inferred from homology"/>
<keyword evidence="4" id="KW-0249">Electron transport</keyword>
<dbReference type="GO" id="GO:0046872">
    <property type="term" value="F:metal ion binding"/>
    <property type="evidence" value="ECO:0007669"/>
    <property type="project" value="UniProtKB-KW"/>
</dbReference>
<keyword evidence="3" id="KW-0479">Metal-binding</keyword>
<comment type="cofactor">
    <cofactor evidence="7">
        <name>[2Fe-2S] cluster</name>
        <dbReference type="ChEBI" id="CHEBI:190135"/>
    </cofactor>
</comment>
<dbReference type="Pfam" id="PF04324">
    <property type="entry name" value="Fer2_BFD"/>
    <property type="match status" value="1"/>
</dbReference>
<sequence>MYVCVCKAVSDTRIKRMVCEGSATTLREVVRETGLGSCCGKCVPAARELLSSQRSSQPLRLADLGIAPGFAATA</sequence>